<keyword evidence="1" id="KW-0175">Coiled coil</keyword>
<sequence>MSSLESLKNPQEQSILEENIDKEIDEEKELKESKEEEEEEKMEKDGLDEELEEEKEEKGQIVSLQLGDVIQIKASSNINYNNKTFIIDYIDSTKIMLINVEELNKMKLKINEDGTLGDGSIESIALLYRNDKLGYARQNGLIPDTWVNVYFGGDIPIIITGKITNIEEDMIEITSFPDNDVLYINFAYKGIPEDIPLETIEIREAPEKMPARGSDELGELEEPSLAKLTSDEESIEAFEVADVNEDIYNIPTIDVKNNIREFIIRADELQFGEEYGSITQLVNVDVTKERYNVDAQTNDLLDEILSTIPNAQRTASVLNNVHIMIERFKQLRVDFSEFDERNTISGLIHINASWKPLANDLTKLKHLLYWIIPVAKNVKKVYNIGVGSGSGISIGGGSIGGGSIGGGSIGGGGEDEEGGGEEGAGEGGNGENSDIVQLDIKEDVEKMKNIENTYKHNDVPDEQNKYITLMTELNPYYTPFQDINPENVGDVITDINMMNDLNVVIDNLGNFYSTIAENDFAKTRRFVISKYNLGLKRLEVTQFTGSKMIAHRVNLTPPDVLSLKSIVTLPEPTIRFSHINLPGTNMLEKANLNSVFLNYWQLLKENTRVDTINVDNLEEEIDFNEDTYINHIKNYTLSHTDEMKDLTNYQIYEKFLKVVVPKTKVLFNLVKKYIKGKLSLVDIVQYLEPFLIYTSDLTYFQYKEINEFIHLKISEYNKNFIERNKQFSLLKNENKYSTIHKPNAKHITALLPDPKMNKEIFEDSYNVDADKQSLTNSELIRKIKLMDFGNAFDAAVSMENMYLMLPENVGEIIDGERNAYDDKIALEQQYNACATYIIAKQYNTIEELERDNGKQIYFDKKFDKTLYSMLDDYEKDQHKMAPEVFHAFLTDKLQKKYRYPEEEASDLAETLIGGVGTKKVVEGNYAMIYDNNTDVISYYKRHDNRWAIDDNIDPDIMLNNQNLLCNFQNKCIEVDKKYGSSTASSSTNTSTCEPVTLNKSTLVQNALKEMVNEFDKNYAVSKDALEARISSQFEYYTSIIHKLTEMHYTKKFKYNDAQFNLGIKIDISDTESDVVISPYLKLRDIILGQGDFVKKQNDIIQFAMKFTKVASDNFSLKNAEDLHWRYCIKTNTKLLPTFLYTLAGVFANDPDNYGNATDIIIKEIGTLSDDGDAWVDKNSGYIIKRIDFDIDEGYEEGYKKVSRSVMEQDAGSSIVSGKKEPIKYTTPETKMMAKILSALSEFMGINVEDQREFIIKIAAAALILALPSEELYIKKMNEMSKKGKEIPDYKYAYNQTILYLTLGAFLIGIQVSIPSIKTRKTFPGCVKSFDGFPFEGAGDMSGLTYLACVANKIVKEDPWSALKSWPGNKKQKDESIAEKIKSQIEKYYLMDVDVVRKFGEKTEYLLINPNQTIPQEHDIAKWTNFLPPLKPIKIPQLINISSDFKRTLLQDFKSASGNQREKVLIIQSKIIMFSLGIQQKIQKIVDKKKLLLSNSANEPFLENACCNEKGEYITIKYFEHEDSDITTYNSIVQELSNILDDIVAITKSPYLFCRENSKNIYPTLTDEYNEETIYQAFIILCKFNSDSLLTEELMSVCSEKPANFNKNDTIGEKIKKLKQDGKNYTNQSFLRLMQIINRSNIIKISFDTPIITPVQEIRNALEVLNVDNDKVVPLALRKHIDSLLDTFDIAVTEDTLEMKNLKDYLGDENDKLRDKIVKFIGVSLKSSKKFSKSSISNIKSVLENIMVWDDSEVTDKDVSELNISDDIAYNSINFMKEYMQNILKTFPEIILNKVDYKSVQIPKYWDFSEKHENDIRNKISEYYVTLRAFYDDTSIHKVMNSIPNVCKNLLYLTNRTPSFTDIHYKGSKTSSIFDKRTSMLLFENYFLQALDEYRKLGSNASMIVREIEAQPSSSSASSEFTEDNTFTTEHVEERGQRLIPNIPSELLKGETKELNLKIANLLVTFLNIMTHHKSLVNISYSKIMDVVFKSKEREKDTFTDRLQALTDEERDIDTMLKINKLGVWGKGLKKGMTTYVKETYDEEREAMEKLAEIEKTLRKFQNVNDNNIEQFTDDYIEEQAVANDIERDEYDMGQMTEDFMDGNPYGDEEENAEDYD</sequence>
<feature type="region of interest" description="Disordered" evidence="2">
    <location>
        <begin position="405"/>
        <end position="433"/>
    </location>
</feature>
<name>A0A6C0EUX9_9ZZZZ</name>
<feature type="compositionally biased region" description="Acidic residues" evidence="2">
    <location>
        <begin position="2106"/>
        <end position="2116"/>
    </location>
</feature>
<reference evidence="3" key="1">
    <citation type="journal article" date="2020" name="Nature">
        <title>Giant virus diversity and host interactions through global metagenomics.</title>
        <authorList>
            <person name="Schulz F."/>
            <person name="Roux S."/>
            <person name="Paez-Espino D."/>
            <person name="Jungbluth S."/>
            <person name="Walsh D.A."/>
            <person name="Denef V.J."/>
            <person name="McMahon K.D."/>
            <person name="Konstantinidis K.T."/>
            <person name="Eloe-Fadrosh E.A."/>
            <person name="Kyrpides N.C."/>
            <person name="Woyke T."/>
        </authorList>
    </citation>
    <scope>NUCLEOTIDE SEQUENCE</scope>
    <source>
        <strain evidence="3">GVMAG-M-3300009161-30</strain>
    </source>
</reference>
<accession>A0A6C0EUX9</accession>
<protein>
    <submittedName>
        <fullName evidence="3">Uncharacterized protein</fullName>
    </submittedName>
</protein>
<evidence type="ECO:0000313" key="3">
    <source>
        <dbReference type="EMBL" id="QHT32562.1"/>
    </source>
</evidence>
<feature type="region of interest" description="Disordered" evidence="2">
    <location>
        <begin position="2095"/>
        <end position="2116"/>
    </location>
</feature>
<feature type="compositionally biased region" description="Acidic residues" evidence="2">
    <location>
        <begin position="413"/>
        <end position="424"/>
    </location>
</feature>
<feature type="region of interest" description="Disordered" evidence="2">
    <location>
        <begin position="1"/>
        <end position="58"/>
    </location>
</feature>
<organism evidence="3">
    <name type="scientific">viral metagenome</name>
    <dbReference type="NCBI Taxonomy" id="1070528"/>
    <lineage>
        <taxon>unclassified sequences</taxon>
        <taxon>metagenomes</taxon>
        <taxon>organismal metagenomes</taxon>
    </lineage>
</organism>
<evidence type="ECO:0000256" key="2">
    <source>
        <dbReference type="SAM" id="MobiDB-lite"/>
    </source>
</evidence>
<feature type="compositionally biased region" description="Acidic residues" evidence="2">
    <location>
        <begin position="35"/>
        <end position="55"/>
    </location>
</feature>
<evidence type="ECO:0000256" key="1">
    <source>
        <dbReference type="SAM" id="Coils"/>
    </source>
</evidence>
<feature type="compositionally biased region" description="Acidic residues" evidence="2">
    <location>
        <begin position="18"/>
        <end position="27"/>
    </location>
</feature>
<feature type="coiled-coil region" evidence="1">
    <location>
        <begin position="2036"/>
        <end position="2070"/>
    </location>
</feature>
<feature type="compositionally biased region" description="Polar residues" evidence="2">
    <location>
        <begin position="1"/>
        <end position="14"/>
    </location>
</feature>
<proteinExistence type="predicted"/>
<dbReference type="EMBL" id="MN738944">
    <property type="protein sequence ID" value="QHT32562.1"/>
    <property type="molecule type" value="Genomic_DNA"/>
</dbReference>